<proteinExistence type="predicted"/>
<evidence type="ECO:0000313" key="1">
    <source>
        <dbReference type="EMBL" id="MPM73279.1"/>
    </source>
</evidence>
<dbReference type="EMBL" id="VSSQ01025255">
    <property type="protein sequence ID" value="MPM73279.1"/>
    <property type="molecule type" value="Genomic_DNA"/>
</dbReference>
<accession>A0A645C6K3</accession>
<dbReference type="AlphaFoldDB" id="A0A645C6K3"/>
<reference evidence="1" key="1">
    <citation type="submission" date="2019-08" db="EMBL/GenBank/DDBJ databases">
        <authorList>
            <person name="Kucharzyk K."/>
            <person name="Murdoch R.W."/>
            <person name="Higgins S."/>
            <person name="Loffler F."/>
        </authorList>
    </citation>
    <scope>NUCLEOTIDE SEQUENCE</scope>
</reference>
<comment type="caution">
    <text evidence="1">The sequence shown here is derived from an EMBL/GenBank/DDBJ whole genome shotgun (WGS) entry which is preliminary data.</text>
</comment>
<protein>
    <submittedName>
        <fullName evidence="1">Uncharacterized protein</fullName>
    </submittedName>
</protein>
<name>A0A645C6K3_9ZZZZ</name>
<gene>
    <name evidence="1" type="ORF">SDC9_120255</name>
</gene>
<sequence>MEFAQFDVIGLEKLPHHVRVLLQGQTVAVDIVVRIRFIKRFAPVQPSIVPIVPIFESLLKPLSDRILKILTHYFSSFGLAYFLCSVNLGITITGGDKLSVNFAMRAKKNKNIGTFVV</sequence>
<organism evidence="1">
    <name type="scientific">bioreactor metagenome</name>
    <dbReference type="NCBI Taxonomy" id="1076179"/>
    <lineage>
        <taxon>unclassified sequences</taxon>
        <taxon>metagenomes</taxon>
        <taxon>ecological metagenomes</taxon>
    </lineage>
</organism>